<sequence>MTISDIHLTKRGRFAVYSQGEFVCTLSPEVFAESGLQIGMEIEPSRLSSLQYDSELQAAKQKALRLLGGQDYTRRQLYEKLLRFGGDESIAEAAVSRMEELGYLDDRDYALRAARDMVALRHFGARRIRQELIRRGIAQEYVEEALEQLESDPRERIAQLILRKYPDLYEGERQRARAFNGLMRLGYGFEDIRYVAGHLEEFIEQEE</sequence>
<evidence type="ECO:0000313" key="9">
    <source>
        <dbReference type="Proteomes" id="UP000294682"/>
    </source>
</evidence>
<feature type="domain" description="RecX second three-helical" evidence="6">
    <location>
        <begin position="105"/>
        <end position="146"/>
    </location>
</feature>
<feature type="domain" description="RecX first three-helical" evidence="7">
    <location>
        <begin position="59"/>
        <end position="97"/>
    </location>
</feature>
<evidence type="ECO:0000256" key="4">
    <source>
        <dbReference type="ARBA" id="ARBA00022490"/>
    </source>
</evidence>
<reference evidence="8 9" key="1">
    <citation type="submission" date="2019-03" db="EMBL/GenBank/DDBJ databases">
        <title>Genomic Encyclopedia of Type Strains, Phase IV (KMG-IV): sequencing the most valuable type-strain genomes for metagenomic binning, comparative biology and taxonomic classification.</title>
        <authorList>
            <person name="Goeker M."/>
        </authorList>
    </citation>
    <scope>NUCLEOTIDE SEQUENCE [LARGE SCALE GENOMIC DNA]</scope>
    <source>
        <strain evidence="8 9">DSM 100433</strain>
    </source>
</reference>
<dbReference type="Gene3D" id="1.10.10.10">
    <property type="entry name" value="Winged helix-like DNA-binding domain superfamily/Winged helix DNA-binding domain"/>
    <property type="match status" value="2"/>
</dbReference>
<dbReference type="InterPro" id="IPR053926">
    <property type="entry name" value="RecX_HTH_1st"/>
</dbReference>
<dbReference type="Pfam" id="PF02631">
    <property type="entry name" value="RecX_HTH2"/>
    <property type="match status" value="1"/>
</dbReference>
<comment type="subcellular location">
    <subcellularLocation>
        <location evidence="1 5">Cytoplasm</location>
    </subcellularLocation>
</comment>
<dbReference type="InterPro" id="IPR036388">
    <property type="entry name" value="WH-like_DNA-bd_sf"/>
</dbReference>
<evidence type="ECO:0000256" key="3">
    <source>
        <dbReference type="ARBA" id="ARBA00018111"/>
    </source>
</evidence>
<dbReference type="PANTHER" id="PTHR33602">
    <property type="entry name" value="REGULATORY PROTEIN RECX FAMILY PROTEIN"/>
    <property type="match status" value="1"/>
</dbReference>
<gene>
    <name evidence="5" type="primary">recX</name>
    <name evidence="8" type="ORF">EDD78_104170</name>
</gene>
<dbReference type="RefSeq" id="WP_132084393.1">
    <property type="nucleotide sequence ID" value="NZ_SLUK01000004.1"/>
</dbReference>
<dbReference type="Proteomes" id="UP000294682">
    <property type="component" value="Unassembled WGS sequence"/>
</dbReference>
<keyword evidence="4 5" id="KW-0963">Cytoplasm</keyword>
<evidence type="ECO:0000259" key="7">
    <source>
        <dbReference type="Pfam" id="PF21982"/>
    </source>
</evidence>
<proteinExistence type="inferred from homology"/>
<dbReference type="InterPro" id="IPR003783">
    <property type="entry name" value="Regulatory_RecX"/>
</dbReference>
<evidence type="ECO:0000313" key="8">
    <source>
        <dbReference type="EMBL" id="TCL43831.1"/>
    </source>
</evidence>
<dbReference type="EMBL" id="SLUK01000004">
    <property type="protein sequence ID" value="TCL43831.1"/>
    <property type="molecule type" value="Genomic_DNA"/>
</dbReference>
<dbReference type="GO" id="GO:0006282">
    <property type="term" value="P:regulation of DNA repair"/>
    <property type="evidence" value="ECO:0007669"/>
    <property type="project" value="UniProtKB-UniRule"/>
</dbReference>
<organism evidence="8 9">
    <name type="scientific">Harryflintia acetispora</name>
    <dbReference type="NCBI Taxonomy" id="1849041"/>
    <lineage>
        <taxon>Bacteria</taxon>
        <taxon>Bacillati</taxon>
        <taxon>Bacillota</taxon>
        <taxon>Clostridia</taxon>
        <taxon>Eubacteriales</taxon>
        <taxon>Oscillospiraceae</taxon>
        <taxon>Harryflintia</taxon>
    </lineage>
</organism>
<evidence type="ECO:0000256" key="5">
    <source>
        <dbReference type="HAMAP-Rule" id="MF_01114"/>
    </source>
</evidence>
<dbReference type="Pfam" id="PF21982">
    <property type="entry name" value="RecX_HTH1"/>
    <property type="match status" value="1"/>
</dbReference>
<protein>
    <recommendedName>
        <fullName evidence="3 5">Regulatory protein RecX</fullName>
    </recommendedName>
</protein>
<comment type="function">
    <text evidence="5">Modulates RecA activity.</text>
</comment>
<keyword evidence="9" id="KW-1185">Reference proteome</keyword>
<dbReference type="PANTHER" id="PTHR33602:SF1">
    <property type="entry name" value="REGULATORY PROTEIN RECX FAMILY PROTEIN"/>
    <property type="match status" value="1"/>
</dbReference>
<evidence type="ECO:0000256" key="1">
    <source>
        <dbReference type="ARBA" id="ARBA00004496"/>
    </source>
</evidence>
<evidence type="ECO:0000256" key="2">
    <source>
        <dbReference type="ARBA" id="ARBA00009695"/>
    </source>
</evidence>
<evidence type="ECO:0000259" key="6">
    <source>
        <dbReference type="Pfam" id="PF02631"/>
    </source>
</evidence>
<dbReference type="GO" id="GO:0005737">
    <property type="term" value="C:cytoplasm"/>
    <property type="evidence" value="ECO:0007669"/>
    <property type="project" value="UniProtKB-SubCell"/>
</dbReference>
<dbReference type="AlphaFoldDB" id="A0A9X8Y8Q7"/>
<accession>A0A9X8Y8Q7</accession>
<comment type="similarity">
    <text evidence="2 5">Belongs to the RecX family.</text>
</comment>
<dbReference type="InterPro" id="IPR053924">
    <property type="entry name" value="RecX_HTH_2nd"/>
</dbReference>
<name>A0A9X8Y8Q7_9FIRM</name>
<dbReference type="HAMAP" id="MF_01114">
    <property type="entry name" value="RecX"/>
    <property type="match status" value="1"/>
</dbReference>
<comment type="caution">
    <text evidence="8">The sequence shown here is derived from an EMBL/GenBank/DDBJ whole genome shotgun (WGS) entry which is preliminary data.</text>
</comment>